<evidence type="ECO:0000313" key="5">
    <source>
        <dbReference type="EMBL" id="EQD76475.1"/>
    </source>
</evidence>
<accession>T1D209</accession>
<proteinExistence type="predicted"/>
<dbReference type="PROSITE" id="PS00908">
    <property type="entry name" value="MR_MLE_1"/>
    <property type="match status" value="1"/>
</dbReference>
<dbReference type="InterPro" id="IPR029017">
    <property type="entry name" value="Enolase-like_N"/>
</dbReference>
<evidence type="ECO:0000256" key="2">
    <source>
        <dbReference type="ARBA" id="ARBA00022723"/>
    </source>
</evidence>
<organism evidence="5">
    <name type="scientific">mine drainage metagenome</name>
    <dbReference type="NCBI Taxonomy" id="410659"/>
    <lineage>
        <taxon>unclassified sequences</taxon>
        <taxon>metagenomes</taxon>
        <taxon>ecological metagenomes</taxon>
    </lineage>
</organism>
<dbReference type="Pfam" id="PF02746">
    <property type="entry name" value="MR_MLE_N"/>
    <property type="match status" value="1"/>
</dbReference>
<dbReference type="SUPFAM" id="SSF54826">
    <property type="entry name" value="Enolase N-terminal domain-like"/>
    <property type="match status" value="1"/>
</dbReference>
<dbReference type="InterPro" id="IPR036849">
    <property type="entry name" value="Enolase-like_C_sf"/>
</dbReference>
<reference evidence="5" key="1">
    <citation type="submission" date="2013-08" db="EMBL/GenBank/DDBJ databases">
        <authorList>
            <person name="Mendez C."/>
            <person name="Richter M."/>
            <person name="Ferrer M."/>
            <person name="Sanchez J."/>
        </authorList>
    </citation>
    <scope>NUCLEOTIDE SEQUENCE</scope>
</reference>
<dbReference type="GO" id="GO:0009063">
    <property type="term" value="P:amino acid catabolic process"/>
    <property type="evidence" value="ECO:0007669"/>
    <property type="project" value="InterPro"/>
</dbReference>
<evidence type="ECO:0000256" key="3">
    <source>
        <dbReference type="ARBA" id="ARBA00022842"/>
    </source>
</evidence>
<dbReference type="GO" id="GO:0000287">
    <property type="term" value="F:magnesium ion binding"/>
    <property type="evidence" value="ECO:0007669"/>
    <property type="project" value="TreeGrafter"/>
</dbReference>
<dbReference type="GO" id="GO:0016836">
    <property type="term" value="F:hydro-lyase activity"/>
    <property type="evidence" value="ECO:0007669"/>
    <property type="project" value="TreeGrafter"/>
</dbReference>
<evidence type="ECO:0000259" key="4">
    <source>
        <dbReference type="Pfam" id="PF02746"/>
    </source>
</evidence>
<dbReference type="InterPro" id="IPR013341">
    <property type="entry name" value="Mandelate_racemase_N_dom"/>
</dbReference>
<gene>
    <name evidence="5" type="ORF">B1A_03356</name>
</gene>
<dbReference type="GO" id="GO:0016052">
    <property type="term" value="P:carbohydrate catabolic process"/>
    <property type="evidence" value="ECO:0007669"/>
    <property type="project" value="TreeGrafter"/>
</dbReference>
<feature type="domain" description="Mandelate racemase/muconate lactonizing enzyme N-terminal" evidence="4">
    <location>
        <begin position="3"/>
        <end position="72"/>
    </location>
</feature>
<keyword evidence="2" id="KW-0479">Metal-binding</keyword>
<dbReference type="EMBL" id="AUZX01002468">
    <property type="protein sequence ID" value="EQD76475.1"/>
    <property type="molecule type" value="Genomic_DNA"/>
</dbReference>
<dbReference type="PANTHER" id="PTHR13794">
    <property type="entry name" value="ENOLASE SUPERFAMILY, MANDELATE RACEMASE"/>
    <property type="match status" value="1"/>
</dbReference>
<sequence>MQIFEIIRDYYSPVLVGQDPMRIEALWEAMYWSKAHWVGRVGLTIMAQSAVDIALWDLKAKALGLPLWRLLGGHKDRIKSYNTDGGWLNLPTDVVTKNLEGMLAAGWTSVKMEGGQT</sequence>
<dbReference type="InterPro" id="IPR018110">
    <property type="entry name" value="Mandel_Rmase/mucon_lact_enz_CS"/>
</dbReference>
<dbReference type="AlphaFoldDB" id="T1D209"/>
<comment type="cofactor">
    <cofactor evidence="1">
        <name>Mg(2+)</name>
        <dbReference type="ChEBI" id="CHEBI:18420"/>
    </cofactor>
</comment>
<dbReference type="Gene3D" id="3.30.390.10">
    <property type="entry name" value="Enolase-like, N-terminal domain"/>
    <property type="match status" value="1"/>
</dbReference>
<dbReference type="SUPFAM" id="SSF51604">
    <property type="entry name" value="Enolase C-terminal domain-like"/>
    <property type="match status" value="1"/>
</dbReference>
<dbReference type="PANTHER" id="PTHR13794:SF58">
    <property type="entry name" value="MITOCHONDRIAL ENOLASE SUPERFAMILY MEMBER 1"/>
    <property type="match status" value="1"/>
</dbReference>
<dbReference type="Gene3D" id="3.20.20.120">
    <property type="entry name" value="Enolase-like C-terminal domain"/>
    <property type="match status" value="1"/>
</dbReference>
<comment type="caution">
    <text evidence="5">The sequence shown here is derived from an EMBL/GenBank/DDBJ whole genome shotgun (WGS) entry which is preliminary data.</text>
</comment>
<keyword evidence="3" id="KW-0460">Magnesium</keyword>
<reference evidence="5" key="2">
    <citation type="journal article" date="2014" name="ISME J.">
        <title>Microbial stratification in low pH oxic and suboxic macroscopic growths along an acid mine drainage.</title>
        <authorList>
            <person name="Mendez-Garcia C."/>
            <person name="Mesa V."/>
            <person name="Sprenger R.R."/>
            <person name="Richter M."/>
            <person name="Diez M.S."/>
            <person name="Solano J."/>
            <person name="Bargiela R."/>
            <person name="Golyshina O.V."/>
            <person name="Manteca A."/>
            <person name="Ramos J.L."/>
            <person name="Gallego J.R."/>
            <person name="Llorente I."/>
            <person name="Martins Dos Santos V.A."/>
            <person name="Jensen O.N."/>
            <person name="Pelaez A.I."/>
            <person name="Sanchez J."/>
            <person name="Ferrer M."/>
        </authorList>
    </citation>
    <scope>NUCLEOTIDE SEQUENCE</scope>
</reference>
<dbReference type="InterPro" id="IPR046945">
    <property type="entry name" value="RHMD-like"/>
</dbReference>
<name>T1D209_9ZZZZ</name>
<protein>
    <submittedName>
        <fullName evidence="5">Mandelate racemase/muconate lactonizing protein</fullName>
    </submittedName>
</protein>
<evidence type="ECO:0000256" key="1">
    <source>
        <dbReference type="ARBA" id="ARBA00001946"/>
    </source>
</evidence>